<proteinExistence type="predicted"/>
<dbReference type="InterPro" id="IPR002656">
    <property type="entry name" value="Acyl_transf_3_dom"/>
</dbReference>
<dbReference type="GO" id="GO:0016747">
    <property type="term" value="F:acyltransferase activity, transferring groups other than amino-acyl groups"/>
    <property type="evidence" value="ECO:0007669"/>
    <property type="project" value="InterPro"/>
</dbReference>
<feature type="signal peptide" evidence="2">
    <location>
        <begin position="1"/>
        <end position="16"/>
    </location>
</feature>
<dbReference type="Proteomes" id="UP000499080">
    <property type="component" value="Unassembled WGS sequence"/>
</dbReference>
<keyword evidence="1" id="KW-0472">Membrane</keyword>
<name>A0A4Y2KSP5_ARAVE</name>
<keyword evidence="5" id="KW-1185">Reference proteome</keyword>
<keyword evidence="1" id="KW-1133">Transmembrane helix</keyword>
<dbReference type="AlphaFoldDB" id="A0A4Y2KSP5"/>
<reference evidence="4 5" key="1">
    <citation type="journal article" date="2019" name="Sci. Rep.">
        <title>Orb-weaving spider Araneus ventricosus genome elucidates the spidroin gene catalogue.</title>
        <authorList>
            <person name="Kono N."/>
            <person name="Nakamura H."/>
            <person name="Ohtoshi R."/>
            <person name="Moran D.A.P."/>
            <person name="Shinohara A."/>
            <person name="Yoshida Y."/>
            <person name="Fujiwara M."/>
            <person name="Mori M."/>
            <person name="Tomita M."/>
            <person name="Arakawa K."/>
        </authorList>
    </citation>
    <scope>NUCLEOTIDE SEQUENCE [LARGE SCALE GENOMIC DNA]</scope>
</reference>
<dbReference type="Pfam" id="PF01757">
    <property type="entry name" value="Acyl_transf_3"/>
    <property type="match status" value="1"/>
</dbReference>
<dbReference type="InterPro" id="IPR052728">
    <property type="entry name" value="O2_lipid_transport_reg"/>
</dbReference>
<evidence type="ECO:0000313" key="5">
    <source>
        <dbReference type="Proteomes" id="UP000499080"/>
    </source>
</evidence>
<dbReference type="PANTHER" id="PTHR11161">
    <property type="entry name" value="O-ACYLTRANSFERASE"/>
    <property type="match status" value="1"/>
</dbReference>
<feature type="transmembrane region" description="Helical" evidence="1">
    <location>
        <begin position="77"/>
        <end position="101"/>
    </location>
</feature>
<gene>
    <name evidence="4" type="ORF">AVEN_31106_1</name>
</gene>
<feature type="chain" id="PRO_5021503539" description="Acyltransferase 3 domain-containing protein" evidence="2">
    <location>
        <begin position="17"/>
        <end position="163"/>
    </location>
</feature>
<evidence type="ECO:0000256" key="2">
    <source>
        <dbReference type="SAM" id="SignalP"/>
    </source>
</evidence>
<feature type="transmembrane region" description="Helical" evidence="1">
    <location>
        <begin position="53"/>
        <end position="71"/>
    </location>
</feature>
<keyword evidence="2" id="KW-0732">Signal</keyword>
<evidence type="ECO:0000256" key="1">
    <source>
        <dbReference type="SAM" id="Phobius"/>
    </source>
</evidence>
<dbReference type="PANTHER" id="PTHR11161:SF0">
    <property type="entry name" value="O-ACYLTRANSFERASE LIKE PROTEIN"/>
    <property type="match status" value="1"/>
</dbReference>
<feature type="domain" description="Acyltransferase 3" evidence="3">
    <location>
        <begin position="30"/>
        <end position="111"/>
    </location>
</feature>
<dbReference type="EMBL" id="BGPR01004906">
    <property type="protein sequence ID" value="GBN04687.1"/>
    <property type="molecule type" value="Genomic_DNA"/>
</dbReference>
<keyword evidence="1" id="KW-0812">Transmembrane</keyword>
<dbReference type="OrthoDB" id="6434261at2759"/>
<evidence type="ECO:0000259" key="3">
    <source>
        <dbReference type="Pfam" id="PF01757"/>
    </source>
</evidence>
<protein>
    <recommendedName>
        <fullName evidence="3">Acyltransferase 3 domain-containing protein</fullName>
    </recommendedName>
</protein>
<organism evidence="4 5">
    <name type="scientific">Araneus ventricosus</name>
    <name type="common">Orbweaver spider</name>
    <name type="synonym">Epeira ventricosa</name>
    <dbReference type="NCBI Taxonomy" id="182803"/>
    <lineage>
        <taxon>Eukaryota</taxon>
        <taxon>Metazoa</taxon>
        <taxon>Ecdysozoa</taxon>
        <taxon>Arthropoda</taxon>
        <taxon>Chelicerata</taxon>
        <taxon>Arachnida</taxon>
        <taxon>Araneae</taxon>
        <taxon>Araneomorphae</taxon>
        <taxon>Entelegynae</taxon>
        <taxon>Araneoidea</taxon>
        <taxon>Araneidae</taxon>
        <taxon>Araneus</taxon>
    </lineage>
</organism>
<accession>A0A4Y2KSP5</accession>
<evidence type="ECO:0000313" key="4">
    <source>
        <dbReference type="EMBL" id="GBN04687.1"/>
    </source>
</evidence>
<comment type="caution">
    <text evidence="4">The sequence shown here is derived from an EMBL/GenBank/DDBJ whole genome shotgun (WGS) entry which is preliminary data.</text>
</comment>
<sequence>MIVLGFHATLISYTGAGTLWPTYDTNPVCQKDWWWYLLYINNFETSDKQCMTWCWYLAADMQFYIISPLFMVPLIRWPRLGCALILACISGSCVTSFLLTYQYNLIDGFSRLEFHLDDSQNFMIQKIIDHGGLVVRYGPWSRRIPDSKPDFTEDPSCIGPVES</sequence>